<keyword evidence="1" id="KW-0378">Hydrolase</keyword>
<organism evidence="1">
    <name type="scientific">Salmonella typhimurium</name>
    <dbReference type="NCBI Taxonomy" id="90371"/>
    <lineage>
        <taxon>Bacteria</taxon>
        <taxon>Pseudomonadati</taxon>
        <taxon>Pseudomonadota</taxon>
        <taxon>Gammaproteobacteria</taxon>
        <taxon>Enterobacterales</taxon>
        <taxon>Enterobacteriaceae</taxon>
        <taxon>Salmonella</taxon>
    </lineage>
</organism>
<name>A0A705WZJ3_SALTM</name>
<comment type="caution">
    <text evidence="1">The sequence shown here is derived from an EMBL/GenBank/DDBJ whole genome shotgun (WGS) entry which is preliminary data.</text>
</comment>
<evidence type="ECO:0000313" key="1">
    <source>
        <dbReference type="EMBL" id="HAC9004635.1"/>
    </source>
</evidence>
<reference evidence="1" key="2">
    <citation type="submission" date="2019-01" db="EMBL/GenBank/DDBJ databases">
        <authorList>
            <consortium name="NCBI Pathogen Detection Project"/>
        </authorList>
    </citation>
    <scope>NUCLEOTIDE SEQUENCE</scope>
    <source>
        <strain evidence="1">L00626-14</strain>
    </source>
</reference>
<protein>
    <submittedName>
        <fullName evidence="1">Very short patch repair endonuclease</fullName>
    </submittedName>
</protein>
<keyword evidence="1" id="KW-0255">Endonuclease</keyword>
<sequence length="33" mass="3438">KLSDAALAERLEEWICGGGASAQIDTQGIHLLA</sequence>
<dbReference type="EMBL" id="DAANAH010000261">
    <property type="protein sequence ID" value="HAC9004635.1"/>
    <property type="molecule type" value="Genomic_DNA"/>
</dbReference>
<accession>A0A705WZJ3</accession>
<dbReference type="AlphaFoldDB" id="A0A705WZJ3"/>
<reference evidence="1" key="1">
    <citation type="journal article" date="2018" name="Genome Biol.">
        <title>SKESA: strategic k-mer extension for scrupulous assemblies.</title>
        <authorList>
            <person name="Souvorov A."/>
            <person name="Agarwala R."/>
            <person name="Lipman D.J."/>
        </authorList>
    </citation>
    <scope>NUCLEOTIDE SEQUENCE</scope>
    <source>
        <strain evidence="1">L00626-14</strain>
    </source>
</reference>
<keyword evidence="1" id="KW-0540">Nuclease</keyword>
<proteinExistence type="predicted"/>
<dbReference type="GO" id="GO:0004519">
    <property type="term" value="F:endonuclease activity"/>
    <property type="evidence" value="ECO:0007669"/>
    <property type="project" value="UniProtKB-KW"/>
</dbReference>
<gene>
    <name evidence="1" type="ORF">G0J27_23720</name>
</gene>
<feature type="non-terminal residue" evidence="1">
    <location>
        <position position="1"/>
    </location>
</feature>